<evidence type="ECO:0000256" key="6">
    <source>
        <dbReference type="ARBA" id="ARBA00022989"/>
    </source>
</evidence>
<keyword evidence="4 8" id="KW-1003">Cell membrane</keyword>
<evidence type="ECO:0000313" key="9">
    <source>
        <dbReference type="EMBL" id="KGF20599.1"/>
    </source>
</evidence>
<evidence type="ECO:0000256" key="1">
    <source>
        <dbReference type="ARBA" id="ARBA00004651"/>
    </source>
</evidence>
<feature type="transmembrane region" description="Helical" evidence="8">
    <location>
        <begin position="105"/>
        <end position="128"/>
    </location>
</feature>
<evidence type="ECO:0000256" key="7">
    <source>
        <dbReference type="ARBA" id="ARBA00023136"/>
    </source>
</evidence>
<evidence type="ECO:0000256" key="5">
    <source>
        <dbReference type="ARBA" id="ARBA00022692"/>
    </source>
</evidence>
<keyword evidence="6 8" id="KW-1133">Transmembrane helix</keyword>
<keyword evidence="3" id="KW-0813">Transport</keyword>
<feature type="transmembrane region" description="Helical" evidence="8">
    <location>
        <begin position="213"/>
        <end position="231"/>
    </location>
</feature>
<accession>A0A096AHY6</accession>
<keyword evidence="7 8" id="KW-0472">Membrane</keyword>
<feature type="transmembrane region" description="Helical" evidence="8">
    <location>
        <begin position="243"/>
        <end position="264"/>
    </location>
</feature>
<feature type="transmembrane region" description="Helical" evidence="8">
    <location>
        <begin position="188"/>
        <end position="207"/>
    </location>
</feature>
<evidence type="ECO:0000256" key="3">
    <source>
        <dbReference type="ARBA" id="ARBA00022448"/>
    </source>
</evidence>
<comment type="similarity">
    <text evidence="2 8">Belongs to the 4-toluene sulfonate uptake permease (TSUP) (TC 2.A.102) family.</text>
</comment>
<dbReference type="RefSeq" id="WP_035755664.1">
    <property type="nucleotide sequence ID" value="NZ_JRNH01000013.1"/>
</dbReference>
<name>A0A096AHY6_9MICC</name>
<evidence type="ECO:0000313" key="10">
    <source>
        <dbReference type="Proteomes" id="UP000053528"/>
    </source>
</evidence>
<organism evidence="9 10">
    <name type="scientific">Pseudoglutamicibacter albus DNF00011</name>
    <dbReference type="NCBI Taxonomy" id="1401063"/>
    <lineage>
        <taxon>Bacteria</taxon>
        <taxon>Bacillati</taxon>
        <taxon>Actinomycetota</taxon>
        <taxon>Actinomycetes</taxon>
        <taxon>Micrococcales</taxon>
        <taxon>Micrococcaceae</taxon>
        <taxon>Pseudoglutamicibacter</taxon>
    </lineage>
</organism>
<dbReference type="InterPro" id="IPR052017">
    <property type="entry name" value="TSUP"/>
</dbReference>
<dbReference type="EMBL" id="JRNH01000013">
    <property type="protein sequence ID" value="KGF20599.1"/>
    <property type="molecule type" value="Genomic_DNA"/>
</dbReference>
<evidence type="ECO:0000256" key="4">
    <source>
        <dbReference type="ARBA" id="ARBA00022475"/>
    </source>
</evidence>
<evidence type="ECO:0000256" key="2">
    <source>
        <dbReference type="ARBA" id="ARBA00009142"/>
    </source>
</evidence>
<feature type="transmembrane region" description="Helical" evidence="8">
    <location>
        <begin position="45"/>
        <end position="65"/>
    </location>
</feature>
<sequence>MGEWELWQLGLIFLSGLWAGTINTVVGSGTLVTFPVLVSMGMNPVNAVVSNAMGLVAGGFSGAYGYREELKTVPRTFLRLLPASVAGGLCGAALLLNVPDDVFDWVAPALILFALFLVVFQPRLSALVQARTGSTQLRTPDHQQLSPFLYVLVFLTGIYGGFFTAAQGVILFAIFGVMLFGSLQQSNALKVVLTLAVNIVAALSYLLFAWDRISWPVVLMVAAGSTVGGWIGGRVGRKLSPTILRGTIVVIGSVGVVTMLIKLFV</sequence>
<dbReference type="InterPro" id="IPR002781">
    <property type="entry name" value="TM_pro_TauE-like"/>
</dbReference>
<reference evidence="9 10" key="1">
    <citation type="submission" date="2014-07" db="EMBL/GenBank/DDBJ databases">
        <authorList>
            <person name="McCorrison J."/>
            <person name="Sanka R."/>
            <person name="Torralba M."/>
            <person name="Gillis M."/>
            <person name="Haft D.H."/>
            <person name="Methe B."/>
            <person name="Sutton G."/>
            <person name="Nelson K.E."/>
        </authorList>
    </citation>
    <scope>NUCLEOTIDE SEQUENCE [LARGE SCALE GENOMIC DNA]</scope>
    <source>
        <strain evidence="9 10">DNF00011</strain>
    </source>
</reference>
<comment type="caution">
    <text evidence="9">The sequence shown here is derived from an EMBL/GenBank/DDBJ whole genome shotgun (WGS) entry which is preliminary data.</text>
</comment>
<comment type="subcellular location">
    <subcellularLocation>
        <location evidence="1 8">Cell membrane</location>
        <topology evidence="1 8">Multi-pass membrane protein</topology>
    </subcellularLocation>
</comment>
<feature type="transmembrane region" description="Helical" evidence="8">
    <location>
        <begin position="148"/>
        <end position="181"/>
    </location>
</feature>
<gene>
    <name evidence="9" type="ORF">HMPREF2128_04925</name>
</gene>
<dbReference type="PANTHER" id="PTHR30269">
    <property type="entry name" value="TRANSMEMBRANE PROTEIN YFCA"/>
    <property type="match status" value="1"/>
</dbReference>
<proteinExistence type="inferred from homology"/>
<feature type="transmembrane region" description="Helical" evidence="8">
    <location>
        <begin position="77"/>
        <end position="98"/>
    </location>
</feature>
<dbReference type="Pfam" id="PF01925">
    <property type="entry name" value="TauE"/>
    <property type="match status" value="1"/>
</dbReference>
<feature type="transmembrane region" description="Helical" evidence="8">
    <location>
        <begin position="12"/>
        <end position="38"/>
    </location>
</feature>
<dbReference type="AlphaFoldDB" id="A0A096AHY6"/>
<dbReference type="GO" id="GO:0005886">
    <property type="term" value="C:plasma membrane"/>
    <property type="evidence" value="ECO:0007669"/>
    <property type="project" value="UniProtKB-SubCell"/>
</dbReference>
<dbReference type="Proteomes" id="UP000053528">
    <property type="component" value="Unassembled WGS sequence"/>
</dbReference>
<protein>
    <recommendedName>
        <fullName evidence="8">Probable membrane transporter protein</fullName>
    </recommendedName>
</protein>
<evidence type="ECO:0000256" key="8">
    <source>
        <dbReference type="RuleBase" id="RU363041"/>
    </source>
</evidence>
<dbReference type="PANTHER" id="PTHR30269:SF0">
    <property type="entry name" value="MEMBRANE TRANSPORTER PROTEIN YFCA-RELATED"/>
    <property type="match status" value="1"/>
</dbReference>
<keyword evidence="5 8" id="KW-0812">Transmembrane</keyword>